<protein>
    <submittedName>
        <fullName evidence="2">Transposase of ISAar27, IS481 family</fullName>
    </submittedName>
</protein>
<dbReference type="Proteomes" id="UP000006878">
    <property type="component" value="Chromosome"/>
</dbReference>
<dbReference type="Gene3D" id="3.30.420.10">
    <property type="entry name" value="Ribonuclease H-like superfamily/Ribonuclease H"/>
    <property type="match status" value="1"/>
</dbReference>
<dbReference type="EMBL" id="FQ311875">
    <property type="protein sequence ID" value="CBT75620.1"/>
    <property type="molecule type" value="Genomic_DNA"/>
</dbReference>
<dbReference type="PANTHER" id="PTHR35004">
    <property type="entry name" value="TRANSPOSASE RV3428C-RELATED"/>
    <property type="match status" value="1"/>
</dbReference>
<dbReference type="SUPFAM" id="SSF53098">
    <property type="entry name" value="Ribonuclease H-like"/>
    <property type="match status" value="1"/>
</dbReference>
<keyword evidence="3" id="KW-1185">Reference proteome</keyword>
<sequence length="481" mass="54758">MPNALSPRLRAMIISFDPTQPEALSISEFCKTQKISRSIFYRIRERATQESAGALHPRSRAPKLPSRRYGPDVINELVRIRKELKKDGWDYGPKTIHYEATILDEFPGGQIPSVATIARLLASVGHVERSPRKRPKSSYVPFARSAAMALWQLDAFEFRTHSDQVVTVYQLIDDATRFDVGSSAYARHENSGDAQQVLARAINDYGPPKEVLSDNSKAFNQLRGGTIGIVEAYLASQGTMPITGLPGRPTTQGKNERSHQTLQQFLKANRPQNLADVQKLLRRYREHYNQRRPHQSLNQATPQKAWELLEHTPATEPISMVVLEAKAAEYLMKRRIGSSAANRADVVVSKTGDILKKLTEQHEPDMDRESHQLLVRVNKDNCQAYYRGKQISLPQTYAGRQFLRTITEDEFILSDPDTAEVVLSFPLPMVALRVHRRFVSSYSIRGIRLANPTKQWSRKVAEYQAQYEAREEDMPEVFDYR</sequence>
<evidence type="ECO:0000313" key="2">
    <source>
        <dbReference type="EMBL" id="CBT75620.1"/>
    </source>
</evidence>
<dbReference type="Pfam" id="PF13683">
    <property type="entry name" value="rve_3"/>
    <property type="match status" value="1"/>
</dbReference>
<feature type="domain" description="Integrase catalytic" evidence="1">
    <location>
        <begin position="137"/>
        <end position="310"/>
    </location>
</feature>
<gene>
    <name evidence="2" type="ordered locus">AARI_34960</name>
</gene>
<evidence type="ECO:0000259" key="1">
    <source>
        <dbReference type="PROSITE" id="PS50994"/>
    </source>
</evidence>
<dbReference type="InterPro" id="IPR012337">
    <property type="entry name" value="RNaseH-like_sf"/>
</dbReference>
<reference evidence="3" key="2">
    <citation type="submission" date="2010-07" db="EMBL/GenBank/DDBJ databases">
        <title>Complete genome sequence of Arthrobacter arilaitensis (strain DSM 16368 / CIP 108037 / JCM 13566 / Re117).</title>
        <authorList>
            <person name="Genoscope."/>
        </authorList>
    </citation>
    <scope>NUCLEOTIDE SEQUENCE [LARGE SCALE GENOMIC DNA]</scope>
    <source>
        <strain evidence="3">DSM 16368 / CIP 108037 / IAM 15318 / JCM 13566 / Re117</strain>
    </source>
</reference>
<dbReference type="RefSeq" id="WP_013348760.1">
    <property type="nucleotide sequence ID" value="NC_014550.1"/>
</dbReference>
<reference evidence="3" key="1">
    <citation type="journal article" date="2010" name="PLoS ONE">
        <title>The Arthrobacter arilaitensis Re117 genome sequence reveals its genetic adaptation to the surface of cheese.</title>
        <authorList>
            <person name="Monnet C."/>
            <person name="Loux V."/>
            <person name="Gibrat J.F."/>
            <person name="Spinnler E."/>
            <person name="Barbe V."/>
            <person name="Vacherie B."/>
            <person name="Gavory F."/>
            <person name="Gourbeyre E."/>
            <person name="Siguier P."/>
            <person name="Chandler M."/>
            <person name="Elleuch R."/>
            <person name="Irlinger F."/>
            <person name="Vallaeys T."/>
        </authorList>
    </citation>
    <scope>NUCLEOTIDE SEQUENCE</scope>
    <source>
        <strain evidence="3">DSM 16368 / CIP 108037 / IAM 15318 / JCM 13566 / Re117</strain>
    </source>
</reference>
<evidence type="ECO:0000313" key="3">
    <source>
        <dbReference type="Proteomes" id="UP000006878"/>
    </source>
</evidence>
<name>A0ABM9PWL0_GLUAR</name>
<proteinExistence type="predicted"/>
<dbReference type="GeneID" id="303185002"/>
<accession>A0ABM9PWL0</accession>
<dbReference type="PANTHER" id="PTHR35004:SF7">
    <property type="entry name" value="INTEGRASE PROTEIN"/>
    <property type="match status" value="1"/>
</dbReference>
<dbReference type="InterPro" id="IPR001584">
    <property type="entry name" value="Integrase_cat-core"/>
</dbReference>
<dbReference type="PROSITE" id="PS50994">
    <property type="entry name" value="INTEGRASE"/>
    <property type="match status" value="1"/>
</dbReference>
<organism evidence="2 3">
    <name type="scientific">Glutamicibacter arilaitensis (strain DSM 16368 / CIP 108037 / IAM 15318 / JCM 13566 / NCIMB 14258 / Re117)</name>
    <name type="common">Arthrobacter arilaitensis</name>
    <dbReference type="NCBI Taxonomy" id="861360"/>
    <lineage>
        <taxon>Bacteria</taxon>
        <taxon>Bacillati</taxon>
        <taxon>Actinomycetota</taxon>
        <taxon>Actinomycetes</taxon>
        <taxon>Micrococcales</taxon>
        <taxon>Micrococcaceae</taxon>
        <taxon>Glutamicibacter</taxon>
    </lineage>
</organism>
<dbReference type="InterPro" id="IPR036397">
    <property type="entry name" value="RNaseH_sf"/>
</dbReference>